<dbReference type="OrthoDB" id="4336125at2"/>
<feature type="compositionally biased region" description="Gly residues" evidence="1">
    <location>
        <begin position="198"/>
        <end position="207"/>
    </location>
</feature>
<keyword evidence="2" id="KW-0732">Signal</keyword>
<dbReference type="PROSITE" id="PS51257">
    <property type="entry name" value="PROKAR_LIPOPROTEIN"/>
    <property type="match status" value="1"/>
</dbReference>
<evidence type="ECO:0000313" key="3">
    <source>
        <dbReference type="EMBL" id="TGB15300.1"/>
    </source>
</evidence>
<dbReference type="AlphaFoldDB" id="A0A4Z0HD39"/>
<feature type="chain" id="PRO_5038597088" evidence="2">
    <location>
        <begin position="25"/>
        <end position="312"/>
    </location>
</feature>
<dbReference type="EMBL" id="SRID01000040">
    <property type="protein sequence ID" value="TGB15300.1"/>
    <property type="molecule type" value="Genomic_DNA"/>
</dbReference>
<feature type="region of interest" description="Disordered" evidence="1">
    <location>
        <begin position="152"/>
        <end position="238"/>
    </location>
</feature>
<proteinExistence type="predicted"/>
<evidence type="ECO:0000256" key="2">
    <source>
        <dbReference type="SAM" id="SignalP"/>
    </source>
</evidence>
<feature type="region of interest" description="Disordered" evidence="1">
    <location>
        <begin position="33"/>
        <end position="56"/>
    </location>
</feature>
<dbReference type="RefSeq" id="WP_135338072.1">
    <property type="nucleotide sequence ID" value="NZ_JBHLTX010000036.1"/>
</dbReference>
<protein>
    <submittedName>
        <fullName evidence="3">DUF3558 domain-containing protein</fullName>
    </submittedName>
</protein>
<evidence type="ECO:0000256" key="1">
    <source>
        <dbReference type="SAM" id="MobiDB-lite"/>
    </source>
</evidence>
<reference evidence="3 4" key="1">
    <citation type="submission" date="2019-03" db="EMBL/GenBank/DDBJ databases">
        <authorList>
            <person name="Gonzalez-Pimentel J.L."/>
        </authorList>
    </citation>
    <scope>NUCLEOTIDE SEQUENCE [LARGE SCALE GENOMIC DNA]</scope>
    <source>
        <strain evidence="3 4">JCM 31289</strain>
    </source>
</reference>
<keyword evidence="4" id="KW-1185">Reference proteome</keyword>
<accession>A0A4Z0HD39</accession>
<organism evidence="3 4">
    <name type="scientific">Streptomyces palmae</name>
    <dbReference type="NCBI Taxonomy" id="1701085"/>
    <lineage>
        <taxon>Bacteria</taxon>
        <taxon>Bacillati</taxon>
        <taxon>Actinomycetota</taxon>
        <taxon>Actinomycetes</taxon>
        <taxon>Kitasatosporales</taxon>
        <taxon>Streptomycetaceae</taxon>
        <taxon>Streptomyces</taxon>
    </lineage>
</organism>
<comment type="caution">
    <text evidence="3">The sequence shown here is derived from an EMBL/GenBank/DDBJ whole genome shotgun (WGS) entry which is preliminary data.</text>
</comment>
<sequence length="312" mass="32461">MQPAQRTAHLPGAAPLAAVLAVMAAAISGCTTEGTPPSVQDGKAASPGQSVTAEPGKYRTLPEACGAVDRKTLHDLLPVAESQDEDSADAIYAGQPTVTFDTDRRVGCRWKLETPAGSRHLTLDFQRVVSYDPAVSDDDRALERYAKKAVAAHVPGASELRPSTESSGPPASPTGTPDEPGKHGQGSGAEESAIPDGNGKGPNGDQGGTPSEGPGTDPADPSGTPDTDSGTYDITAPRSLDDLADNGFLDDRLVTTDSGVHRDITVVFRSSNVIVTIEYDQWSSDKTHIPPSEQLQVNAEDLAQELTGAIDE</sequence>
<feature type="signal peptide" evidence="2">
    <location>
        <begin position="1"/>
        <end position="24"/>
    </location>
</feature>
<evidence type="ECO:0000313" key="4">
    <source>
        <dbReference type="Proteomes" id="UP000297948"/>
    </source>
</evidence>
<name>A0A4Z0HD39_9ACTN</name>
<gene>
    <name evidence="3" type="ORF">E4099_07020</name>
</gene>
<dbReference type="Proteomes" id="UP000297948">
    <property type="component" value="Unassembled WGS sequence"/>
</dbReference>
<feature type="compositionally biased region" description="Low complexity" evidence="1">
    <location>
        <begin position="163"/>
        <end position="177"/>
    </location>
</feature>